<evidence type="ECO:0000259" key="1">
    <source>
        <dbReference type="Pfam" id="PF13456"/>
    </source>
</evidence>
<name>A0A2N9HZL4_FAGSY</name>
<evidence type="ECO:0000313" key="2">
    <source>
        <dbReference type="EMBL" id="SPD17203.1"/>
    </source>
</evidence>
<dbReference type="Pfam" id="PF13456">
    <property type="entry name" value="RVT_3"/>
    <property type="match status" value="1"/>
</dbReference>
<organism evidence="2">
    <name type="scientific">Fagus sylvatica</name>
    <name type="common">Beechnut</name>
    <dbReference type="NCBI Taxonomy" id="28930"/>
    <lineage>
        <taxon>Eukaryota</taxon>
        <taxon>Viridiplantae</taxon>
        <taxon>Streptophyta</taxon>
        <taxon>Embryophyta</taxon>
        <taxon>Tracheophyta</taxon>
        <taxon>Spermatophyta</taxon>
        <taxon>Magnoliopsida</taxon>
        <taxon>eudicotyledons</taxon>
        <taxon>Gunneridae</taxon>
        <taxon>Pentapetalae</taxon>
        <taxon>rosids</taxon>
        <taxon>fabids</taxon>
        <taxon>Fagales</taxon>
        <taxon>Fagaceae</taxon>
        <taxon>Fagus</taxon>
    </lineage>
</organism>
<accession>A0A2N9HZL4</accession>
<dbReference type="GO" id="GO:0004523">
    <property type="term" value="F:RNA-DNA hybrid ribonuclease activity"/>
    <property type="evidence" value="ECO:0007669"/>
    <property type="project" value="InterPro"/>
</dbReference>
<dbReference type="GO" id="GO:0003676">
    <property type="term" value="F:nucleic acid binding"/>
    <property type="evidence" value="ECO:0007669"/>
    <property type="project" value="InterPro"/>
</dbReference>
<sequence length="170" mass="18970">MNQVFIYSFTTKVPKAIWFGQGWGFRPGSIPLANCLDIVKLVVTPPLPHGSNNNRNLLCKMSIQIALTLECIWNFRNSIVHSGPHSNLPIILKGLELRVADHLALVEGVDRVSDNAWARCVDMDDSVIAEAFAIKWALELAKEESFINIIVESDSKIYIDFLEVNSAICC</sequence>
<feature type="domain" description="RNase H type-1" evidence="1">
    <location>
        <begin position="122"/>
        <end position="163"/>
    </location>
</feature>
<dbReference type="AlphaFoldDB" id="A0A2N9HZL4"/>
<reference evidence="2" key="1">
    <citation type="submission" date="2018-02" db="EMBL/GenBank/DDBJ databases">
        <authorList>
            <person name="Cohen D.B."/>
            <person name="Kent A.D."/>
        </authorList>
    </citation>
    <scope>NUCLEOTIDE SEQUENCE</scope>
</reference>
<gene>
    <name evidence="2" type="ORF">FSB_LOCUS45085</name>
</gene>
<dbReference type="InterPro" id="IPR002156">
    <property type="entry name" value="RNaseH_domain"/>
</dbReference>
<protein>
    <recommendedName>
        <fullName evidence="1">RNase H type-1 domain-containing protein</fullName>
    </recommendedName>
</protein>
<proteinExistence type="predicted"/>
<dbReference type="EMBL" id="OIVN01004412">
    <property type="protein sequence ID" value="SPD17203.1"/>
    <property type="molecule type" value="Genomic_DNA"/>
</dbReference>